<dbReference type="RefSeq" id="WP_154728020.1">
    <property type="nucleotide sequence ID" value="NZ_SZYE01000006.1"/>
</dbReference>
<dbReference type="EMBL" id="SZYE01000006">
    <property type="protein sequence ID" value="TKR27132.1"/>
    <property type="molecule type" value="Genomic_DNA"/>
</dbReference>
<comment type="caution">
    <text evidence="2">The sequence shown here is derived from an EMBL/GenBank/DDBJ whole genome shotgun (WGS) entry which is preliminary data.</text>
</comment>
<evidence type="ECO:0000313" key="2">
    <source>
        <dbReference type="EMBL" id="TKR27132.1"/>
    </source>
</evidence>
<feature type="signal peptide" evidence="1">
    <location>
        <begin position="1"/>
        <end position="24"/>
    </location>
</feature>
<evidence type="ECO:0000313" key="3">
    <source>
        <dbReference type="Proteomes" id="UP000308121"/>
    </source>
</evidence>
<protein>
    <recommendedName>
        <fullName evidence="4">DUF732 domain-containing protein</fullName>
    </recommendedName>
</protein>
<dbReference type="Proteomes" id="UP000308121">
    <property type="component" value="Unassembled WGS sequence"/>
</dbReference>
<reference evidence="2 3" key="1">
    <citation type="submission" date="2019-05" db="EMBL/GenBank/DDBJ databases">
        <title>Genome sequence of Cellulomonas hominis strain CS1.</title>
        <authorList>
            <person name="Belmont J."/>
            <person name="Maclea K.S."/>
        </authorList>
    </citation>
    <scope>NUCLEOTIDE SEQUENCE [LARGE SCALE GENOMIC DNA]</scope>
    <source>
        <strain evidence="2 3">CS1</strain>
    </source>
</reference>
<keyword evidence="1" id="KW-0732">Signal</keyword>
<sequence length="115" mass="12399">MNARTVASSLLVPALLGGCSGAEADPYFAALEDAGWVNEEMSERERRQMYEDMAADVCAEMRELMLAGFDNEAVVYSLLRKIDGNDPMGDRAAGTLNALLDYRCDAGQASGLKAE</sequence>
<proteinExistence type="predicted"/>
<feature type="chain" id="PRO_5031469186" description="DUF732 domain-containing protein" evidence="1">
    <location>
        <begin position="25"/>
        <end position="115"/>
    </location>
</feature>
<gene>
    <name evidence="2" type="ORF">FA014_01885</name>
</gene>
<accession>A0A7Z8K1W3</accession>
<organism evidence="2 3">
    <name type="scientific">Cellulomonas hominis</name>
    <dbReference type="NCBI Taxonomy" id="156981"/>
    <lineage>
        <taxon>Bacteria</taxon>
        <taxon>Bacillati</taxon>
        <taxon>Actinomycetota</taxon>
        <taxon>Actinomycetes</taxon>
        <taxon>Micrococcales</taxon>
        <taxon>Cellulomonadaceae</taxon>
        <taxon>Cellulomonas</taxon>
    </lineage>
</organism>
<dbReference type="PROSITE" id="PS51257">
    <property type="entry name" value="PROKAR_LIPOPROTEIN"/>
    <property type="match status" value="1"/>
</dbReference>
<evidence type="ECO:0000256" key="1">
    <source>
        <dbReference type="SAM" id="SignalP"/>
    </source>
</evidence>
<dbReference type="AlphaFoldDB" id="A0A7Z8K1W3"/>
<evidence type="ECO:0008006" key="4">
    <source>
        <dbReference type="Google" id="ProtNLM"/>
    </source>
</evidence>
<name>A0A7Z8K1W3_9CELL</name>